<dbReference type="EMBL" id="DQBS01000094">
    <property type="protein sequence ID" value="HCO69696.1"/>
    <property type="molecule type" value="Genomic_DNA"/>
</dbReference>
<sequence>MKPASIKKQMIDELENIPEDKLQLLLELIRSSKSVLSDLQPKRKSITDYAGSWKEIDSDQYSAMIKELRDRREKARRKRNV</sequence>
<organism evidence="1 2">
    <name type="scientific">Mesotoga infera</name>
    <dbReference type="NCBI Taxonomy" id="1236046"/>
    <lineage>
        <taxon>Bacteria</taxon>
        <taxon>Thermotogati</taxon>
        <taxon>Thermotogota</taxon>
        <taxon>Thermotogae</taxon>
        <taxon>Kosmotogales</taxon>
        <taxon>Kosmotogaceae</taxon>
        <taxon>Mesotoga</taxon>
    </lineage>
</organism>
<protein>
    <submittedName>
        <fullName evidence="1">Uncharacterized protein</fullName>
    </submittedName>
</protein>
<proteinExistence type="predicted"/>
<evidence type="ECO:0000313" key="2">
    <source>
        <dbReference type="Proteomes" id="UP000264215"/>
    </source>
</evidence>
<dbReference type="AlphaFoldDB" id="A0A3D3TKZ1"/>
<evidence type="ECO:0000313" key="1">
    <source>
        <dbReference type="EMBL" id="HCO69696.1"/>
    </source>
</evidence>
<gene>
    <name evidence="1" type="ORF">DIT26_03785</name>
</gene>
<reference evidence="1 2" key="1">
    <citation type="journal article" date="2018" name="Nat. Biotechnol.">
        <title>A standardized bacterial taxonomy based on genome phylogeny substantially revises the tree of life.</title>
        <authorList>
            <person name="Parks D.H."/>
            <person name="Chuvochina M."/>
            <person name="Waite D.W."/>
            <person name="Rinke C."/>
            <person name="Skarshewski A."/>
            <person name="Chaumeil P.A."/>
            <person name="Hugenholtz P."/>
        </authorList>
    </citation>
    <scope>NUCLEOTIDE SEQUENCE [LARGE SCALE GENOMIC DNA]</scope>
    <source>
        <strain evidence="1">UBA9905</strain>
    </source>
</reference>
<accession>A0A3D3TKZ1</accession>
<dbReference type="Proteomes" id="UP000264215">
    <property type="component" value="Unassembled WGS sequence"/>
</dbReference>
<comment type="caution">
    <text evidence="1">The sequence shown here is derived from an EMBL/GenBank/DDBJ whole genome shotgun (WGS) entry which is preliminary data.</text>
</comment>
<name>A0A3D3TKZ1_9BACT</name>